<dbReference type="InterPro" id="IPR050595">
    <property type="entry name" value="Bact_response_regulator"/>
</dbReference>
<dbReference type="PANTHER" id="PTHR44591:SF3">
    <property type="entry name" value="RESPONSE REGULATORY DOMAIN-CONTAINING PROTEIN"/>
    <property type="match status" value="1"/>
</dbReference>
<proteinExistence type="predicted"/>
<dbReference type="PANTHER" id="PTHR44591">
    <property type="entry name" value="STRESS RESPONSE REGULATOR PROTEIN 1"/>
    <property type="match status" value="1"/>
</dbReference>
<dbReference type="OrthoDB" id="7243049at2"/>
<evidence type="ECO:0000256" key="2">
    <source>
        <dbReference type="PROSITE-ProRule" id="PRU00169"/>
    </source>
</evidence>
<dbReference type="SMART" id="SM00448">
    <property type="entry name" value="REC"/>
    <property type="match status" value="1"/>
</dbReference>
<reference evidence="4 5" key="1">
    <citation type="submission" date="2019-07" db="EMBL/GenBank/DDBJ databases">
        <title>Whole genome shotgun sequence of Skermanella aerolata NBRC 106429.</title>
        <authorList>
            <person name="Hosoyama A."/>
            <person name="Uohara A."/>
            <person name="Ohji S."/>
            <person name="Ichikawa N."/>
        </authorList>
    </citation>
    <scope>NUCLEOTIDE SEQUENCE [LARGE SCALE GENOMIC DNA]</scope>
    <source>
        <strain evidence="4 5">NBRC 106429</strain>
    </source>
</reference>
<dbReference type="EMBL" id="BJYZ01000005">
    <property type="protein sequence ID" value="GEO37189.1"/>
    <property type="molecule type" value="Genomic_DNA"/>
</dbReference>
<dbReference type="InterPro" id="IPR011006">
    <property type="entry name" value="CheY-like_superfamily"/>
</dbReference>
<name>A0A512DL43_9PROT</name>
<sequence>MAHILLIEDMKGVSDALNVVLSIAGHTIDVAFDGEEGIAKILGHSYDLVICDIVMPRKDGTSVIIESKAAKPRLPILAVSGGAGGVTAKQALLVAAGKADRTLEKPFSREDLLNAVRETLNPAQSAA</sequence>
<protein>
    <recommendedName>
        <fullName evidence="3">Response regulatory domain-containing protein</fullName>
    </recommendedName>
</protein>
<dbReference type="PROSITE" id="PS50110">
    <property type="entry name" value="RESPONSE_REGULATORY"/>
    <property type="match status" value="1"/>
</dbReference>
<evidence type="ECO:0000256" key="1">
    <source>
        <dbReference type="ARBA" id="ARBA00022553"/>
    </source>
</evidence>
<dbReference type="Proteomes" id="UP000321523">
    <property type="component" value="Unassembled WGS sequence"/>
</dbReference>
<keyword evidence="5" id="KW-1185">Reference proteome</keyword>
<dbReference type="RefSeq" id="WP_044434003.1">
    <property type="nucleotide sequence ID" value="NZ_BJYZ01000005.1"/>
</dbReference>
<dbReference type="GO" id="GO:0000160">
    <property type="term" value="P:phosphorelay signal transduction system"/>
    <property type="evidence" value="ECO:0007669"/>
    <property type="project" value="InterPro"/>
</dbReference>
<dbReference type="Gene3D" id="3.40.50.2300">
    <property type="match status" value="1"/>
</dbReference>
<organism evidence="4 5">
    <name type="scientific">Skermanella aerolata</name>
    <dbReference type="NCBI Taxonomy" id="393310"/>
    <lineage>
        <taxon>Bacteria</taxon>
        <taxon>Pseudomonadati</taxon>
        <taxon>Pseudomonadota</taxon>
        <taxon>Alphaproteobacteria</taxon>
        <taxon>Rhodospirillales</taxon>
        <taxon>Azospirillaceae</taxon>
        <taxon>Skermanella</taxon>
    </lineage>
</organism>
<evidence type="ECO:0000313" key="5">
    <source>
        <dbReference type="Proteomes" id="UP000321523"/>
    </source>
</evidence>
<feature type="domain" description="Response regulatory" evidence="3">
    <location>
        <begin position="3"/>
        <end position="120"/>
    </location>
</feature>
<accession>A0A512DL43</accession>
<dbReference type="InterPro" id="IPR001789">
    <property type="entry name" value="Sig_transdc_resp-reg_receiver"/>
</dbReference>
<gene>
    <name evidence="4" type="ORF">SAE02_13370</name>
</gene>
<keyword evidence="1 2" id="KW-0597">Phosphoprotein</keyword>
<evidence type="ECO:0000259" key="3">
    <source>
        <dbReference type="PROSITE" id="PS50110"/>
    </source>
</evidence>
<dbReference type="Pfam" id="PF00072">
    <property type="entry name" value="Response_reg"/>
    <property type="match status" value="1"/>
</dbReference>
<evidence type="ECO:0000313" key="4">
    <source>
        <dbReference type="EMBL" id="GEO37189.1"/>
    </source>
</evidence>
<dbReference type="SUPFAM" id="SSF52172">
    <property type="entry name" value="CheY-like"/>
    <property type="match status" value="1"/>
</dbReference>
<comment type="caution">
    <text evidence="4">The sequence shown here is derived from an EMBL/GenBank/DDBJ whole genome shotgun (WGS) entry which is preliminary data.</text>
</comment>
<dbReference type="AlphaFoldDB" id="A0A512DL43"/>
<feature type="modified residue" description="4-aspartylphosphate" evidence="2">
    <location>
        <position position="52"/>
    </location>
</feature>